<reference evidence="2 3" key="1">
    <citation type="submission" date="2019-12" db="EMBL/GenBank/DDBJ databases">
        <title>Genomic-based taxomic classification of the family Erythrobacteraceae.</title>
        <authorList>
            <person name="Xu L."/>
        </authorList>
    </citation>
    <scope>NUCLEOTIDE SEQUENCE [LARGE SCALE GENOMIC DNA]</scope>
    <source>
        <strain evidence="2 3">KCTC 52259</strain>
    </source>
</reference>
<evidence type="ECO:0000256" key="1">
    <source>
        <dbReference type="SAM" id="SignalP"/>
    </source>
</evidence>
<proteinExistence type="predicted"/>
<sequence length="500" mass="53275">MRLVLPLVAATALFAVSPAAACLYTQAPEPVGPASAPFFAMKMMQAAATADIAVAGETRTAFGSDPQWGISSTTFYVIDRLKGQSPDRFTLLVGAADVNSRDVEAMHWVDAKGRVTPYPYPVEAQYAVGGTRQLTSCFPGTLSVRAGESYLVYRDAEGRLLGRFALYEDLETAVFPLVRAGLGTREGWAAMILAPVADETAVRNSAPAIRSDRTRVYFPTPLTLRAAQRWLRERDLLPYAVRVTDGEMLDETTIAPEQASASLVERALADARENEPGGPLQTLARAMAAVLNAATLESDGLLRRHAFLVADAARRSQVQTGEWLVAGFDLTGSPAAIGRLRGQSGDATIIDPFLTTRVVTADFSDAARTAVQNEASWQETSDSLLARLSAVAEGRPVPDAVAKPPEPEPDPFSYTDCIRFGREESALLANLPEVGRMGDLQIFGDPDAAQCRSANGTLSCSLAPSTSVRVIWAGWEGGFHVNPRGVTLTANGDGLQCGGG</sequence>
<comment type="caution">
    <text evidence="2">The sequence shown here is derived from an EMBL/GenBank/DDBJ whole genome shotgun (WGS) entry which is preliminary data.</text>
</comment>
<keyword evidence="3" id="KW-1185">Reference proteome</keyword>
<dbReference type="Proteomes" id="UP000473531">
    <property type="component" value="Unassembled WGS sequence"/>
</dbReference>
<dbReference type="OrthoDB" id="7431946at2"/>
<organism evidence="2 3">
    <name type="scientific">Allopontixanthobacter confluentis</name>
    <dbReference type="NCBI Taxonomy" id="1849021"/>
    <lineage>
        <taxon>Bacteria</taxon>
        <taxon>Pseudomonadati</taxon>
        <taxon>Pseudomonadota</taxon>
        <taxon>Alphaproteobacteria</taxon>
        <taxon>Sphingomonadales</taxon>
        <taxon>Erythrobacteraceae</taxon>
        <taxon>Allopontixanthobacter</taxon>
    </lineage>
</organism>
<name>A0A6L7GIF2_9SPHN</name>
<feature type="chain" id="PRO_5026946299" evidence="1">
    <location>
        <begin position="22"/>
        <end position="500"/>
    </location>
</feature>
<accession>A0A6L7GIF2</accession>
<keyword evidence="1" id="KW-0732">Signal</keyword>
<protein>
    <submittedName>
        <fullName evidence="2">Uncharacterized protein</fullName>
    </submittedName>
</protein>
<gene>
    <name evidence="2" type="ORF">GRI44_13205</name>
</gene>
<dbReference type="RefSeq" id="WP_160602197.1">
    <property type="nucleotide sequence ID" value="NZ_WTYU01000002.1"/>
</dbReference>
<dbReference type="EMBL" id="WTYU01000002">
    <property type="protein sequence ID" value="MXP15707.1"/>
    <property type="molecule type" value="Genomic_DNA"/>
</dbReference>
<evidence type="ECO:0000313" key="2">
    <source>
        <dbReference type="EMBL" id="MXP15707.1"/>
    </source>
</evidence>
<feature type="signal peptide" evidence="1">
    <location>
        <begin position="1"/>
        <end position="21"/>
    </location>
</feature>
<evidence type="ECO:0000313" key="3">
    <source>
        <dbReference type="Proteomes" id="UP000473531"/>
    </source>
</evidence>
<dbReference type="AlphaFoldDB" id="A0A6L7GIF2"/>